<comment type="pathway">
    <text evidence="5">Amino-acid biosynthesis; L-arginine biosynthesis; N(2)-acetyl-L-ornithine from L-glutamate: step 4/4.</text>
</comment>
<comment type="miscellaneous">
    <text evidence="5">May also have succinyldiaminopimelate aminotransferase activity, thus carrying out the corresponding step in lysine biosynthesis.</text>
</comment>
<dbReference type="PIRSF" id="PIRSF000521">
    <property type="entry name" value="Transaminase_4ab_Lys_Orn"/>
    <property type="match status" value="1"/>
</dbReference>
<evidence type="ECO:0000256" key="2">
    <source>
        <dbReference type="ARBA" id="ARBA00022576"/>
    </source>
</evidence>
<dbReference type="EMBL" id="FMBM01000001">
    <property type="protein sequence ID" value="SCC79028.1"/>
    <property type="molecule type" value="Genomic_DNA"/>
</dbReference>
<gene>
    <name evidence="5 6" type="primary">argD</name>
    <name evidence="7" type="ORF">GA0071312_0632</name>
    <name evidence="6" type="ORF">HLUCCO17_15315</name>
</gene>
<dbReference type="PATRIC" id="fig|1653334.4.peg.1221"/>
<dbReference type="GO" id="GO:0005737">
    <property type="term" value="C:cytoplasm"/>
    <property type="evidence" value="ECO:0007669"/>
    <property type="project" value="UniProtKB-SubCell"/>
</dbReference>
<dbReference type="InterPro" id="IPR015422">
    <property type="entry name" value="PyrdxlP-dep_Trfase_small"/>
</dbReference>
<feature type="binding site" evidence="5">
    <location>
        <begin position="96"/>
        <end position="97"/>
    </location>
    <ligand>
        <name>pyridoxal 5'-phosphate</name>
        <dbReference type="ChEBI" id="CHEBI:597326"/>
    </ligand>
</feature>
<comment type="subcellular location">
    <subcellularLocation>
        <location evidence="5">Cytoplasm</location>
    </subcellularLocation>
</comment>
<reference evidence="6 8" key="1">
    <citation type="submission" date="2015-09" db="EMBL/GenBank/DDBJ databases">
        <title>Identification and resolution of microdiversity through metagenomic sequencing of parallel consortia.</title>
        <authorList>
            <person name="Nelson W.C."/>
            <person name="Romine M.F."/>
            <person name="Lindemann S.R."/>
        </authorList>
    </citation>
    <scope>NUCLEOTIDE SEQUENCE [LARGE SCALE GENOMIC DNA]</scope>
    <source>
        <strain evidence="6">HL-109</strain>
    </source>
</reference>
<keyword evidence="5" id="KW-0028">Amino-acid biosynthesis</keyword>
<dbReference type="EMBL" id="LJSX01000029">
    <property type="protein sequence ID" value="KPQ09362.1"/>
    <property type="molecule type" value="Genomic_DNA"/>
</dbReference>
<dbReference type="GO" id="GO:0006526">
    <property type="term" value="P:L-arginine biosynthetic process"/>
    <property type="evidence" value="ECO:0007669"/>
    <property type="project" value="UniProtKB-UniRule"/>
</dbReference>
<evidence type="ECO:0000313" key="7">
    <source>
        <dbReference type="EMBL" id="SCC79028.1"/>
    </source>
</evidence>
<dbReference type="GO" id="GO:0042802">
    <property type="term" value="F:identical protein binding"/>
    <property type="evidence" value="ECO:0007669"/>
    <property type="project" value="TreeGrafter"/>
</dbReference>
<dbReference type="FunFam" id="3.40.640.10:FF:000004">
    <property type="entry name" value="Acetylornithine aminotransferase"/>
    <property type="match status" value="1"/>
</dbReference>
<accession>A0A0N8KDS6</accession>
<dbReference type="Proteomes" id="UP000050497">
    <property type="component" value="Unassembled WGS sequence"/>
</dbReference>
<dbReference type="EC" id="2.6.1.11" evidence="5"/>
<feature type="modified residue" description="N6-(pyridoxal phosphate)lysine" evidence="5">
    <location>
        <position position="243"/>
    </location>
</feature>
<dbReference type="InterPro" id="IPR049704">
    <property type="entry name" value="Aminotrans_3_PPA_site"/>
</dbReference>
<dbReference type="PROSITE" id="PS00600">
    <property type="entry name" value="AA_TRANSFER_CLASS_3"/>
    <property type="match status" value="1"/>
</dbReference>
<dbReference type="NCBIfam" id="NF002325">
    <property type="entry name" value="PRK01278.1"/>
    <property type="match status" value="1"/>
</dbReference>
<evidence type="ECO:0000256" key="3">
    <source>
        <dbReference type="ARBA" id="ARBA00022679"/>
    </source>
</evidence>
<dbReference type="Proteomes" id="UP000182800">
    <property type="component" value="Unassembled WGS sequence"/>
</dbReference>
<dbReference type="GO" id="GO:0003992">
    <property type="term" value="F:N2-acetyl-L-ornithine:2-oxoglutarate 5-aminotransferase activity"/>
    <property type="evidence" value="ECO:0007669"/>
    <property type="project" value="UniProtKB-UniRule"/>
</dbReference>
<dbReference type="Gene3D" id="3.40.640.10">
    <property type="entry name" value="Type I PLP-dependent aspartate aminotransferase-like (Major domain)"/>
    <property type="match status" value="1"/>
</dbReference>
<keyword evidence="9" id="KW-1185">Reference proteome</keyword>
<dbReference type="CDD" id="cd00610">
    <property type="entry name" value="OAT_like"/>
    <property type="match status" value="1"/>
</dbReference>
<dbReference type="NCBIfam" id="TIGR00707">
    <property type="entry name" value="argD"/>
    <property type="match status" value="1"/>
</dbReference>
<dbReference type="SUPFAM" id="SSF53383">
    <property type="entry name" value="PLP-dependent transferases"/>
    <property type="match status" value="1"/>
</dbReference>
<comment type="subunit">
    <text evidence="5">Homodimer.</text>
</comment>
<keyword evidence="5" id="KW-0963">Cytoplasm</keyword>
<evidence type="ECO:0000256" key="4">
    <source>
        <dbReference type="ARBA" id="ARBA00022898"/>
    </source>
</evidence>
<dbReference type="PANTHER" id="PTHR11986:SF113">
    <property type="entry name" value="SUCCINYLORNITHINE TRANSAMINASE"/>
    <property type="match status" value="1"/>
</dbReference>
<feature type="binding site" evidence="5">
    <location>
        <begin position="214"/>
        <end position="217"/>
    </location>
    <ligand>
        <name>pyridoxal 5'-phosphate</name>
        <dbReference type="ChEBI" id="CHEBI:597326"/>
    </ligand>
</feature>
<evidence type="ECO:0000256" key="1">
    <source>
        <dbReference type="ARBA" id="ARBA00022571"/>
    </source>
</evidence>
<dbReference type="PANTHER" id="PTHR11986">
    <property type="entry name" value="AMINOTRANSFERASE CLASS III"/>
    <property type="match status" value="1"/>
</dbReference>
<proteinExistence type="inferred from homology"/>
<comment type="catalytic activity">
    <reaction evidence="5">
        <text>N(2)-acetyl-L-ornithine + 2-oxoglutarate = N-acetyl-L-glutamate 5-semialdehyde + L-glutamate</text>
        <dbReference type="Rhea" id="RHEA:18049"/>
        <dbReference type="ChEBI" id="CHEBI:16810"/>
        <dbReference type="ChEBI" id="CHEBI:29123"/>
        <dbReference type="ChEBI" id="CHEBI:29985"/>
        <dbReference type="ChEBI" id="CHEBI:57805"/>
        <dbReference type="EC" id="2.6.1.11"/>
    </reaction>
</comment>
<feature type="binding site" evidence="5">
    <location>
        <position position="129"/>
    </location>
    <ligand>
        <name>pyridoxal 5'-phosphate</name>
        <dbReference type="ChEBI" id="CHEBI:597326"/>
    </ligand>
</feature>
<feature type="binding site" evidence="5">
    <location>
        <position position="271"/>
    </location>
    <ligand>
        <name>N(2)-acetyl-L-ornithine</name>
        <dbReference type="ChEBI" id="CHEBI:57805"/>
    </ligand>
</feature>
<dbReference type="InterPro" id="IPR004636">
    <property type="entry name" value="AcOrn/SuccOrn_fam"/>
</dbReference>
<sequence>MNSPLVPNYARVPLAFERGEGSWLVTRRGERYLDFGSGIAVNNLGHAHPRLVEALKAQAEKLWHVSNIFEIPEGERLAQRLADHSFADQVMFCNSGAEANEAAIKMARRYHYLKGQRERYRILTFENAFHGRTLGTIAAGGQAKYLEGFGPKAEGFDQVPFGDHEAMRAAVTAQTAAIMIEPIQGEGGVRAVPHVCLRGLRELCDETGMLLIYDEVQTGFGRTGKLFGYEWAGVAPDIMSVAKALGGGFPVGAVLATADAATGLTAGSHGTTFGGNPLAMAVGNAVLDVMLEPGFLDQVSRSGLLLRQRLAALGDRFPDIIGEIRGTALMTGLRLNVPNADFVAATRAQHLLCIPAGDNVVRLYPPLTISEADLLEGVQRIEAACIALQDNMPATAKAGASA</sequence>
<dbReference type="HAMAP" id="MF_01107">
    <property type="entry name" value="ArgD_aminotrans_3"/>
    <property type="match status" value="1"/>
</dbReference>
<keyword evidence="3 5" id="KW-0808">Transferase</keyword>
<dbReference type="RefSeq" id="WP_074443566.1">
    <property type="nucleotide sequence ID" value="NZ_FMBM01000001.1"/>
</dbReference>
<keyword evidence="4 5" id="KW-0663">Pyridoxal phosphate</keyword>
<dbReference type="AlphaFoldDB" id="A0A0N8KDS6"/>
<protein>
    <recommendedName>
        <fullName evidence="5">Acetylornithine aminotransferase</fullName>
        <shortName evidence="5">ACOAT</shortName>
        <ecNumber evidence="5">2.6.1.11</ecNumber>
    </recommendedName>
</protein>
<dbReference type="InterPro" id="IPR005814">
    <property type="entry name" value="Aminotrans_3"/>
</dbReference>
<evidence type="ECO:0000313" key="8">
    <source>
        <dbReference type="Proteomes" id="UP000050497"/>
    </source>
</evidence>
<organism evidence="6 8">
    <name type="scientific">Saliniramus fredricksonii</name>
    <dbReference type="NCBI Taxonomy" id="1653334"/>
    <lineage>
        <taxon>Bacteria</taxon>
        <taxon>Pseudomonadati</taxon>
        <taxon>Pseudomonadota</taxon>
        <taxon>Alphaproteobacteria</taxon>
        <taxon>Hyphomicrobiales</taxon>
        <taxon>Salinarimonadaceae</taxon>
        <taxon>Saliniramus</taxon>
    </lineage>
</organism>
<dbReference type="UniPathway" id="UPA00068">
    <property type="reaction ID" value="UER00109"/>
</dbReference>
<feature type="binding site" evidence="5">
    <location>
        <position position="132"/>
    </location>
    <ligand>
        <name>N(2)-acetyl-L-ornithine</name>
        <dbReference type="ChEBI" id="CHEBI:57805"/>
    </ligand>
</feature>
<keyword evidence="1 5" id="KW-0055">Arginine biosynthesis</keyword>
<evidence type="ECO:0000256" key="5">
    <source>
        <dbReference type="HAMAP-Rule" id="MF_01107"/>
    </source>
</evidence>
<comment type="similarity">
    <text evidence="5">Belongs to the class-III pyridoxal-phosphate-dependent aminotransferase family. ArgD subfamily.</text>
</comment>
<dbReference type="InterPro" id="IPR015421">
    <property type="entry name" value="PyrdxlP-dep_Trfase_major"/>
</dbReference>
<dbReference type="OrthoDB" id="9801834at2"/>
<name>A0A0N8KDS6_9HYPH</name>
<dbReference type="GO" id="GO:0030170">
    <property type="term" value="F:pyridoxal phosphate binding"/>
    <property type="evidence" value="ECO:0007669"/>
    <property type="project" value="InterPro"/>
</dbReference>
<dbReference type="Pfam" id="PF00202">
    <property type="entry name" value="Aminotran_3"/>
    <property type="match status" value="1"/>
</dbReference>
<comment type="caution">
    <text evidence="6">The sequence shown here is derived from an EMBL/GenBank/DDBJ whole genome shotgun (WGS) entry which is preliminary data.</text>
</comment>
<keyword evidence="2 5" id="KW-0032">Aminotransferase</keyword>
<dbReference type="STRING" id="1653334.GA0071312_0632"/>
<dbReference type="InterPro" id="IPR050103">
    <property type="entry name" value="Class-III_PLP-dep_AT"/>
</dbReference>
<feature type="binding site" evidence="5">
    <location>
        <position position="272"/>
    </location>
    <ligand>
        <name>pyridoxal 5'-phosphate</name>
        <dbReference type="ChEBI" id="CHEBI:597326"/>
    </ligand>
</feature>
<dbReference type="InterPro" id="IPR015424">
    <property type="entry name" value="PyrdxlP-dep_Trfase"/>
</dbReference>
<dbReference type="Gene3D" id="3.90.1150.10">
    <property type="entry name" value="Aspartate Aminotransferase, domain 1"/>
    <property type="match status" value="1"/>
</dbReference>
<reference evidence="7 9" key="2">
    <citation type="submission" date="2016-08" db="EMBL/GenBank/DDBJ databases">
        <authorList>
            <person name="Varghese N."/>
            <person name="Submissions Spin"/>
        </authorList>
    </citation>
    <scope>NUCLEOTIDE SEQUENCE [LARGE SCALE GENOMIC DNA]</scope>
    <source>
        <strain evidence="7 9">HL-109</strain>
    </source>
</reference>
<evidence type="ECO:0000313" key="9">
    <source>
        <dbReference type="Proteomes" id="UP000182800"/>
    </source>
</evidence>
<evidence type="ECO:0000313" key="6">
    <source>
        <dbReference type="EMBL" id="KPQ09362.1"/>
    </source>
</evidence>
<comment type="cofactor">
    <cofactor evidence="5">
        <name>pyridoxal 5'-phosphate</name>
        <dbReference type="ChEBI" id="CHEBI:597326"/>
    </cofactor>
    <text evidence="5">Binds 1 pyridoxal phosphate per subunit.</text>
</comment>